<organism evidence="2 3">
    <name type="scientific">Mucuna pruriens</name>
    <name type="common">Velvet bean</name>
    <name type="synonym">Dolichos pruriens</name>
    <dbReference type="NCBI Taxonomy" id="157652"/>
    <lineage>
        <taxon>Eukaryota</taxon>
        <taxon>Viridiplantae</taxon>
        <taxon>Streptophyta</taxon>
        <taxon>Embryophyta</taxon>
        <taxon>Tracheophyta</taxon>
        <taxon>Spermatophyta</taxon>
        <taxon>Magnoliopsida</taxon>
        <taxon>eudicotyledons</taxon>
        <taxon>Gunneridae</taxon>
        <taxon>Pentapetalae</taxon>
        <taxon>rosids</taxon>
        <taxon>fabids</taxon>
        <taxon>Fabales</taxon>
        <taxon>Fabaceae</taxon>
        <taxon>Papilionoideae</taxon>
        <taxon>50 kb inversion clade</taxon>
        <taxon>NPAAA clade</taxon>
        <taxon>indigoferoid/millettioid clade</taxon>
        <taxon>Phaseoleae</taxon>
        <taxon>Mucuna</taxon>
    </lineage>
</organism>
<comment type="caution">
    <text evidence="2">The sequence shown here is derived from an EMBL/GenBank/DDBJ whole genome shotgun (WGS) entry which is preliminary data.</text>
</comment>
<evidence type="ECO:0000259" key="1">
    <source>
        <dbReference type="Pfam" id="PF17919"/>
    </source>
</evidence>
<dbReference type="Gene3D" id="3.30.70.270">
    <property type="match status" value="1"/>
</dbReference>
<evidence type="ECO:0000313" key="2">
    <source>
        <dbReference type="EMBL" id="RDX78313.1"/>
    </source>
</evidence>
<evidence type="ECO:0000313" key="3">
    <source>
        <dbReference type="Proteomes" id="UP000257109"/>
    </source>
</evidence>
<feature type="domain" description="Reverse transcriptase/retrotransposon-derived protein RNase H-like" evidence="1">
    <location>
        <begin position="131"/>
        <end position="219"/>
    </location>
</feature>
<dbReference type="PANTHER" id="PTHR34072">
    <property type="entry name" value="ENZYMATIC POLYPROTEIN-RELATED"/>
    <property type="match status" value="1"/>
</dbReference>
<dbReference type="InterPro" id="IPR041577">
    <property type="entry name" value="RT_RNaseH_2"/>
</dbReference>
<dbReference type="PANTHER" id="PTHR34072:SF57">
    <property type="entry name" value="RNA-DIRECTED DNA POLYMERASE"/>
    <property type="match status" value="1"/>
</dbReference>
<dbReference type="OrthoDB" id="532959at2759"/>
<gene>
    <name evidence="2" type="primary">pol</name>
    <name evidence="2" type="ORF">CR513_41433</name>
</gene>
<reference evidence="2" key="1">
    <citation type="submission" date="2018-05" db="EMBL/GenBank/DDBJ databases">
        <title>Draft genome of Mucuna pruriens seed.</title>
        <authorList>
            <person name="Nnadi N.E."/>
            <person name="Vos R."/>
            <person name="Hasami M.H."/>
            <person name="Devisetty U.K."/>
            <person name="Aguiy J.C."/>
        </authorList>
    </citation>
    <scope>NUCLEOTIDE SEQUENCE [LARGE SCALE GENOMIC DNA]</scope>
    <source>
        <strain evidence="2">JCA_2017</strain>
    </source>
</reference>
<protein>
    <submittedName>
        <fullName evidence="2">Retrovirus-related Pol polyprotein</fullName>
    </submittedName>
</protein>
<proteinExistence type="predicted"/>
<name>A0A371FJK6_MUCPR</name>
<dbReference type="Pfam" id="PF17919">
    <property type="entry name" value="RT_RNaseH_2"/>
    <property type="match status" value="1"/>
</dbReference>
<accession>A0A371FJK6</accession>
<dbReference type="InterPro" id="IPR043502">
    <property type="entry name" value="DNA/RNA_pol_sf"/>
</dbReference>
<dbReference type="InterPro" id="IPR043128">
    <property type="entry name" value="Rev_trsase/Diguanyl_cyclase"/>
</dbReference>
<dbReference type="AlphaFoldDB" id="A0A371FJK6"/>
<keyword evidence="3" id="KW-1185">Reference proteome</keyword>
<dbReference type="SUPFAM" id="SSF56672">
    <property type="entry name" value="DNA/RNA polymerases"/>
    <property type="match status" value="1"/>
</dbReference>
<dbReference type="EMBL" id="QJKJ01008907">
    <property type="protein sequence ID" value="RDX78313.1"/>
    <property type="molecule type" value="Genomic_DNA"/>
</dbReference>
<dbReference type="Proteomes" id="UP000257109">
    <property type="component" value="Unassembled WGS sequence"/>
</dbReference>
<feature type="non-terminal residue" evidence="2">
    <location>
        <position position="1"/>
    </location>
</feature>
<sequence>MDSLDTCKSILHLKINTRIPSLVHSTPSHTHACRLAYAMLRRCMTNIFSDLLQDCMKVFMDDFMKCHFMVTEGIMLGHLVSSRGIDVDKSKIDTSLPNLAFVREVRLFLGHAGFYRRFIKNFSNIALPLSKCIETFQKLKIQLTSTPILQAPKWEYPFELMCDASNSTLGAVFGQQVRAGNQSHVIAYASQTMDSAQLNYITTEKELFAIVFAFDKFEFDIEIRDKRGAENSVVGHLSRIERESDSMPI</sequence>